<evidence type="ECO:0000259" key="2">
    <source>
        <dbReference type="Pfam" id="PF25939"/>
    </source>
</evidence>
<accession>A0A8J7YAU9</accession>
<dbReference type="Pfam" id="PF25939">
    <property type="entry name" value="DUF7982"/>
    <property type="match status" value="1"/>
</dbReference>
<comment type="caution">
    <text evidence="3">The sequence shown here is derived from an EMBL/GenBank/DDBJ whole genome shotgun (WGS) entry which is preliminary data.</text>
</comment>
<keyword evidence="1" id="KW-0472">Membrane</keyword>
<evidence type="ECO:0000256" key="1">
    <source>
        <dbReference type="SAM" id="Phobius"/>
    </source>
</evidence>
<dbReference type="InterPro" id="IPR058288">
    <property type="entry name" value="DUF7982"/>
</dbReference>
<dbReference type="RefSeq" id="WP_220586298.1">
    <property type="nucleotide sequence ID" value="NZ_RKLQ01000001.1"/>
</dbReference>
<evidence type="ECO:0000313" key="4">
    <source>
        <dbReference type="Proteomes" id="UP000783863"/>
    </source>
</evidence>
<proteinExistence type="predicted"/>
<dbReference type="EMBL" id="RKLQ01000001">
    <property type="protein sequence ID" value="MBX0302047.1"/>
    <property type="molecule type" value="Genomic_DNA"/>
</dbReference>
<gene>
    <name evidence="3" type="ORF">EGD98_00025</name>
</gene>
<name>A0A8J7YAU9_9EURY</name>
<keyword evidence="4" id="KW-1185">Reference proteome</keyword>
<keyword evidence="1" id="KW-1133">Transmembrane helix</keyword>
<feature type="transmembrane region" description="Helical" evidence="1">
    <location>
        <begin position="25"/>
        <end position="42"/>
    </location>
</feature>
<evidence type="ECO:0000313" key="3">
    <source>
        <dbReference type="EMBL" id="MBX0302047.1"/>
    </source>
</evidence>
<dbReference type="Proteomes" id="UP000783863">
    <property type="component" value="Unassembled WGS sequence"/>
</dbReference>
<sequence>MGLLLILAAVLFAMATSLPTFRQTLVTLGVVGIFGSILLYVVTPERFLPADVTRAVESVRNQNVGWIVEKLSTSQQPRYVPTADGIKLFFPEFAGDETPDIAEVETGTEPSDSVSGIVLKPSGDPFLQLVLAEAGRLPRSNAEAVDSLSTALVDRFGLAEAATVESIDDDHVTIEVSGSIFDQKDNLDHPIVSLFATGLAHSSGTEVRPTVTTTDTDDLLITLRIGAFRDP</sequence>
<reference evidence="3" key="1">
    <citation type="submission" date="2021-06" db="EMBL/GenBank/DDBJ databases">
        <title>Halomicroarcula sp. F24A a new haloarchaeum isolated from saline soil.</title>
        <authorList>
            <person name="Duran-Viseras A."/>
            <person name="Sanchez-Porro C."/>
            <person name="Ventosa A."/>
        </authorList>
    </citation>
    <scope>NUCLEOTIDE SEQUENCE</scope>
    <source>
        <strain evidence="3">F24A</strain>
    </source>
</reference>
<protein>
    <recommendedName>
        <fullName evidence="2">DUF7982 domain-containing protein</fullName>
    </recommendedName>
</protein>
<feature type="domain" description="DUF7982" evidence="2">
    <location>
        <begin position="4"/>
        <end position="224"/>
    </location>
</feature>
<keyword evidence="1" id="KW-0812">Transmembrane</keyword>
<dbReference type="AlphaFoldDB" id="A0A8J7YAU9"/>
<organism evidence="3 4">
    <name type="scientific">Haloarcula salinisoli</name>
    <dbReference type="NCBI Taxonomy" id="2487746"/>
    <lineage>
        <taxon>Archaea</taxon>
        <taxon>Methanobacteriati</taxon>
        <taxon>Methanobacteriota</taxon>
        <taxon>Stenosarchaea group</taxon>
        <taxon>Halobacteria</taxon>
        <taxon>Halobacteriales</taxon>
        <taxon>Haloarculaceae</taxon>
        <taxon>Haloarcula</taxon>
    </lineage>
</organism>